<reference evidence="3" key="1">
    <citation type="submission" date="2004-09" db="EMBL/GenBank/DDBJ databases">
        <title>Oryza sativa BAC OJ1654_B10 genomic sequence.</title>
        <authorList>
            <person name="Chow T.-Y."/>
            <person name="Hsing Y.-I.C."/>
            <person name="Chen C.-S."/>
            <person name="Chen H.-H."/>
            <person name="Liu S.-M."/>
            <person name="Chao Y.-T."/>
            <person name="Chang S.-J."/>
            <person name="Chen H.-C."/>
            <person name="Chen S.-K."/>
            <person name="Chen T.-R."/>
            <person name="Chen Y.-L."/>
            <person name="Cheng C.-H."/>
            <person name="Chung C.-I."/>
            <person name="Han S.-Y."/>
            <person name="Hsiao S.-H."/>
            <person name="Hsiung J.-N."/>
            <person name="Hsu C.-H."/>
            <person name="Huang J.-J."/>
            <person name="Kau P.-I."/>
            <person name="Lee M.-C."/>
            <person name="Leu H.-L."/>
            <person name="Li Y.-F."/>
            <person name="Lin S.-J."/>
            <person name="Lin Y.-C."/>
            <person name="Wu S.-W."/>
            <person name="Yu C.-Y."/>
            <person name="Yu S.-W."/>
            <person name="Wu H.-P."/>
            <person name="Shaw J.-F."/>
        </authorList>
    </citation>
    <scope>NUCLEOTIDE SEQUENCE</scope>
</reference>
<feature type="compositionally biased region" description="Low complexity" evidence="1">
    <location>
        <begin position="9"/>
        <end position="18"/>
    </location>
</feature>
<dbReference type="KEGG" id="dosa:Os05g0114600"/>
<organism evidence="2 5">
    <name type="scientific">Oryza sativa subsp. japonica</name>
    <name type="common">Rice</name>
    <dbReference type="NCBI Taxonomy" id="39947"/>
    <lineage>
        <taxon>Eukaryota</taxon>
        <taxon>Viridiplantae</taxon>
        <taxon>Streptophyta</taxon>
        <taxon>Embryophyta</taxon>
        <taxon>Tracheophyta</taxon>
        <taxon>Spermatophyta</taxon>
        <taxon>Magnoliopsida</taxon>
        <taxon>Liliopsida</taxon>
        <taxon>Poales</taxon>
        <taxon>Poaceae</taxon>
        <taxon>BOP clade</taxon>
        <taxon>Oryzoideae</taxon>
        <taxon>Oryzeae</taxon>
        <taxon>Oryzinae</taxon>
        <taxon>Oryza</taxon>
        <taxon>Oryza sativa</taxon>
    </lineage>
</organism>
<proteinExistence type="predicted"/>
<evidence type="ECO:0000313" key="3">
    <source>
        <dbReference type="EMBL" id="AAU44076.1"/>
    </source>
</evidence>
<name>Q75L02_ORYSJ</name>
<feature type="compositionally biased region" description="Basic and acidic residues" evidence="1">
    <location>
        <begin position="23"/>
        <end position="37"/>
    </location>
</feature>
<accession>Q75L02</accession>
<evidence type="ECO:0000256" key="1">
    <source>
        <dbReference type="SAM" id="MobiDB-lite"/>
    </source>
</evidence>
<evidence type="ECO:0000313" key="4">
    <source>
        <dbReference type="EMBL" id="BAH92908.1"/>
    </source>
</evidence>
<dbReference type="EMBL" id="AP008211">
    <property type="protein sequence ID" value="BAH92908.1"/>
    <property type="molecule type" value="Genomic_DNA"/>
</dbReference>
<reference evidence="5" key="7">
    <citation type="journal article" date="2008" name="Nucleic Acids Res.">
        <title>The rice annotation project database (RAP-DB): 2008 update.</title>
        <authorList>
            <consortium name="The rice annotation project (RAP)"/>
        </authorList>
    </citation>
    <scope>GENOME REANNOTATION</scope>
    <source>
        <strain evidence="5">cv. Nipponbare</strain>
    </source>
</reference>
<dbReference type="EMBL" id="AC093921">
    <property type="protein sequence ID" value="AAS75244.2"/>
    <property type="molecule type" value="Genomic_DNA"/>
</dbReference>
<dbReference type="AlphaFoldDB" id="Q75L02"/>
<dbReference type="EMBL" id="AC108504">
    <property type="protein sequence ID" value="AAU44076.1"/>
    <property type="molecule type" value="Genomic_DNA"/>
</dbReference>
<feature type="region of interest" description="Disordered" evidence="1">
    <location>
        <begin position="1"/>
        <end position="55"/>
    </location>
</feature>
<reference evidence="2" key="3">
    <citation type="submission" date="2005-01" db="EMBL/GenBank/DDBJ databases">
        <title>Oryza sativa BAC OSJNBb0041A22 genomic sequence.</title>
        <authorList>
            <person name="Chow T.-Y."/>
            <person name="Hsing Y.-I.C."/>
            <person name="Chen C.-S."/>
            <person name="Chen H.-H."/>
            <person name="Liu S.-M."/>
            <person name="Chao Y.-T."/>
            <person name="Chang S.-J."/>
            <person name="Chen H.-C."/>
            <person name="Chen S.-K."/>
            <person name="Chen T.-R."/>
            <person name="Chen Y.-L."/>
            <person name="Cheng C.-H."/>
            <person name="Chung C.-I."/>
            <person name="Han S.-Y."/>
            <person name="Hsiao S.-H."/>
            <person name="Hsiung J.-N."/>
            <person name="Hsu C.-H."/>
            <person name="Hsu C.-T."/>
            <person name="Huang J.-J."/>
            <person name="Kau P.-I."/>
            <person name="Lee H.-F."/>
            <person name="Lee M.-C."/>
            <person name="Leu H.-L."/>
            <person name="Li Y.-F."/>
            <person name="Lin S.-J."/>
            <person name="Lin Y.-C."/>
            <person name="Lu P.-C."/>
            <person name="Wei F.-J."/>
            <person name="Wu C.-C."/>
            <person name="Wu S.-W."/>
            <person name="Yang K.-C."/>
            <person name="Yu C.-Y."/>
            <person name="Yu S.-W."/>
            <person name="Wu H.-P."/>
            <person name="Shaw J.-F."/>
        </authorList>
    </citation>
    <scope>NUCLEOTIDE SEQUENCE</scope>
</reference>
<evidence type="ECO:0000313" key="5">
    <source>
        <dbReference type="Proteomes" id="UP000000763"/>
    </source>
</evidence>
<accession>Q65XB1</accession>
<reference evidence="4 5" key="2">
    <citation type="journal article" date="2005" name="Nature">
        <title>The map-based sequence of the rice genome.</title>
        <authorList>
            <consortium name="International rice genome sequencing project (IRGSP)"/>
            <person name="Matsumoto T."/>
            <person name="Wu J."/>
            <person name="Kanamori H."/>
            <person name="Katayose Y."/>
            <person name="Fujisawa M."/>
            <person name="Namiki N."/>
            <person name="Mizuno H."/>
            <person name="Yamamoto K."/>
            <person name="Antonio B.A."/>
            <person name="Baba T."/>
            <person name="Sakata K."/>
            <person name="Nagamura Y."/>
            <person name="Aoki H."/>
            <person name="Arikawa K."/>
            <person name="Arita K."/>
            <person name="Bito T."/>
            <person name="Chiden Y."/>
            <person name="Fujitsuka N."/>
            <person name="Fukunaka R."/>
            <person name="Hamada M."/>
            <person name="Harada C."/>
            <person name="Hayashi A."/>
            <person name="Hijishita S."/>
            <person name="Honda M."/>
            <person name="Hosokawa S."/>
            <person name="Ichikawa Y."/>
            <person name="Idonuma A."/>
            <person name="Iijima M."/>
            <person name="Ikeda M."/>
            <person name="Ikeno M."/>
            <person name="Ito K."/>
            <person name="Ito S."/>
            <person name="Ito T."/>
            <person name="Ito Y."/>
            <person name="Ito Y."/>
            <person name="Iwabuchi A."/>
            <person name="Kamiya K."/>
            <person name="Karasawa W."/>
            <person name="Kurita K."/>
            <person name="Katagiri S."/>
            <person name="Kikuta A."/>
            <person name="Kobayashi H."/>
            <person name="Kobayashi N."/>
            <person name="Machita K."/>
            <person name="Maehara T."/>
            <person name="Masukawa M."/>
            <person name="Mizubayashi T."/>
            <person name="Mukai Y."/>
            <person name="Nagasaki H."/>
            <person name="Nagata Y."/>
            <person name="Naito S."/>
            <person name="Nakashima M."/>
            <person name="Nakama Y."/>
            <person name="Nakamichi Y."/>
            <person name="Nakamura M."/>
            <person name="Meguro A."/>
            <person name="Negishi M."/>
            <person name="Ohta I."/>
            <person name="Ohta T."/>
            <person name="Okamoto M."/>
            <person name="Ono N."/>
            <person name="Saji S."/>
            <person name="Sakaguchi M."/>
            <person name="Sakai K."/>
            <person name="Shibata M."/>
            <person name="Shimokawa T."/>
            <person name="Song J."/>
            <person name="Takazaki Y."/>
            <person name="Terasawa K."/>
            <person name="Tsugane M."/>
            <person name="Tsuji K."/>
            <person name="Ueda S."/>
            <person name="Waki K."/>
            <person name="Yamagata H."/>
            <person name="Yamamoto M."/>
            <person name="Yamamoto S."/>
            <person name="Yamane H."/>
            <person name="Yoshiki S."/>
            <person name="Yoshihara R."/>
            <person name="Yukawa K."/>
            <person name="Zhong H."/>
            <person name="Yano M."/>
            <person name="Yuan Q."/>
            <person name="Ouyang S."/>
            <person name="Liu J."/>
            <person name="Jones K.M."/>
            <person name="Gansberger K."/>
            <person name="Moffat K."/>
            <person name="Hill J."/>
            <person name="Bera J."/>
            <person name="Fadrosh D."/>
            <person name="Jin S."/>
            <person name="Johri S."/>
            <person name="Kim M."/>
            <person name="Overton L."/>
            <person name="Reardon M."/>
            <person name="Tsitrin T."/>
            <person name="Vuong H."/>
            <person name="Weaver B."/>
            <person name="Ciecko A."/>
            <person name="Tallon L."/>
            <person name="Jackson J."/>
            <person name="Pai G."/>
            <person name="Aken S.V."/>
            <person name="Utterback T."/>
            <person name="Reidmuller S."/>
            <person name="Feldblyum T."/>
            <person name="Hsiao J."/>
            <person name="Zismann V."/>
            <person name="Iobst S."/>
            <person name="de Vazeille A.R."/>
            <person name="Buell C.R."/>
            <person name="Ying K."/>
            <person name="Li Y."/>
            <person name="Lu T."/>
            <person name="Huang Y."/>
            <person name="Zhao Q."/>
            <person name="Feng Q."/>
            <person name="Zhang L."/>
            <person name="Zhu J."/>
            <person name="Weng Q."/>
            <person name="Mu J."/>
            <person name="Lu Y."/>
            <person name="Fan D."/>
            <person name="Liu Y."/>
            <person name="Guan J."/>
            <person name="Zhang Y."/>
            <person name="Yu S."/>
            <person name="Liu X."/>
            <person name="Zhang Y."/>
            <person name="Hong G."/>
            <person name="Han B."/>
            <person name="Choisne N."/>
            <person name="Demange N."/>
            <person name="Orjeda G."/>
            <person name="Samain S."/>
            <person name="Cattolico L."/>
            <person name="Pelletier E."/>
            <person name="Couloux A."/>
            <person name="Segurens B."/>
            <person name="Wincker P."/>
            <person name="D'Hont A."/>
            <person name="Scarpelli C."/>
            <person name="Weissenbach J."/>
            <person name="Salanoubat M."/>
            <person name="Quetier F."/>
            <person name="Yu Y."/>
            <person name="Kim H.R."/>
            <person name="Rambo T."/>
            <person name="Currie J."/>
            <person name="Collura K."/>
            <person name="Luo M."/>
            <person name="Yang T."/>
            <person name="Ammiraju J.S.S."/>
            <person name="Engler F."/>
            <person name="Soderlund C."/>
            <person name="Wing R.A."/>
            <person name="Palmer L.E."/>
            <person name="de la Bastide M."/>
            <person name="Spiegel L."/>
            <person name="Nascimento L."/>
            <person name="Zutavern T."/>
            <person name="O'Shaughnessy A."/>
            <person name="Dike S."/>
            <person name="Dedhia N."/>
            <person name="Preston R."/>
            <person name="Balija V."/>
            <person name="McCombie W.R."/>
            <person name="Chow T."/>
            <person name="Chen H."/>
            <person name="Chung M."/>
            <person name="Chen C."/>
            <person name="Shaw J."/>
            <person name="Wu H."/>
            <person name="Hsiao K."/>
            <person name="Chao Y."/>
            <person name="Chu M."/>
            <person name="Cheng C."/>
            <person name="Hour A."/>
            <person name="Lee P."/>
            <person name="Lin S."/>
            <person name="Lin Y."/>
            <person name="Liou J."/>
            <person name="Liu S."/>
            <person name="Hsing Y."/>
            <person name="Raghuvanshi S."/>
            <person name="Mohanty A."/>
            <person name="Bharti A.K."/>
            <person name="Gaur A."/>
            <person name="Gupta V."/>
            <person name="Kumar D."/>
            <person name="Ravi V."/>
            <person name="Vij S."/>
            <person name="Kapur A."/>
            <person name="Khurana P."/>
            <person name="Khurana P."/>
            <person name="Khurana J.P."/>
            <person name="Tyagi A.K."/>
            <person name="Gaikwad K."/>
            <person name="Singh A."/>
            <person name="Dalal V."/>
            <person name="Srivastava S."/>
            <person name="Dixit A."/>
            <person name="Pal A.K."/>
            <person name="Ghazi I.A."/>
            <person name="Yadav M."/>
            <person name="Pandit A."/>
            <person name="Bhargava A."/>
            <person name="Sureshbabu K."/>
            <person name="Batra K."/>
            <person name="Sharma T.R."/>
            <person name="Mohapatra T."/>
            <person name="Singh N.K."/>
            <person name="Messing J."/>
            <person name="Nelson A.B."/>
            <person name="Fuks G."/>
            <person name="Kavchok S."/>
            <person name="Keizer G."/>
            <person name="Linton E."/>
            <person name="Llaca V."/>
            <person name="Song R."/>
            <person name="Tanyolac B."/>
            <person name="Young S."/>
            <person name="Ho-Il K."/>
            <person name="Hahn J.H."/>
            <person name="Sangsakoo G."/>
            <person name="Vanavichit A."/>
            <person name="de Mattos Luiz.A.T."/>
            <person name="Zimmer P.D."/>
            <person name="Malone G."/>
            <person name="Dellagostin O."/>
            <person name="de Oliveira A.C."/>
            <person name="Bevan M."/>
            <person name="Bancroft I."/>
            <person name="Minx P."/>
            <person name="Cordum H."/>
            <person name="Wilson R."/>
            <person name="Cheng Z."/>
            <person name="Jin W."/>
            <person name="Jiang J."/>
            <person name="Leong S.A."/>
            <person name="Iwama H."/>
            <person name="Gojobori T."/>
            <person name="Itoh T."/>
            <person name="Niimura Y."/>
            <person name="Fujii Y."/>
            <person name="Habara T."/>
            <person name="Sakai H."/>
            <person name="Sato Y."/>
            <person name="Wilson G."/>
            <person name="Kumar K."/>
            <person name="McCouch S."/>
            <person name="Juretic N."/>
            <person name="Hoen D."/>
            <person name="Wright S."/>
            <person name="Bruskiewich R."/>
            <person name="Bureau T."/>
            <person name="Miyao A."/>
            <person name="Hirochika H."/>
            <person name="Nishikawa T."/>
            <person name="Kadowaki K."/>
            <person name="Sugiura M."/>
            <person name="Burr B."/>
            <person name="Sasaki T."/>
        </authorList>
    </citation>
    <scope>NUCLEOTIDE SEQUENCE [LARGE SCALE GENOMIC DNA]</scope>
    <source>
        <strain evidence="5">cv. Nipponbare</strain>
    </source>
</reference>
<gene>
    <name evidence="4" type="ordered locus">Os05g0114600</name>
    <name evidence="3" type="ORF">OJ1654_B10.7</name>
    <name evidence="2" type="ORF">OSJNBb0041A22.18</name>
</gene>
<evidence type="ECO:0000313" key="2">
    <source>
        <dbReference type="EMBL" id="AAS75244.2"/>
    </source>
</evidence>
<reference evidence="4" key="8">
    <citation type="submission" date="2012-08" db="EMBL/GenBank/DDBJ databases">
        <title>Oryza sativa nipponbare(GA3) genomic DNA, chromosome 5.</title>
        <authorList>
            <consortium name="IRGSP(International Rice Genome Sequencing Project)"/>
        </authorList>
    </citation>
    <scope>NUCLEOTIDE SEQUENCE</scope>
</reference>
<reference evidence="4" key="5">
    <citation type="journal article" date="2007" name="Genome Res.">
        <title>Curated Genome Annotation of Oryza sativa ssp. japonica and Comparative Genome Analysis with Arabidopsis thaliana.</title>
        <authorList>
            <consortium name="The Rice Annotation Project (RAP)"/>
            <person name="Itoh T."/>
            <person name="Tanaka T."/>
            <person name="Barrero R.A."/>
            <person name="Yamasaki C."/>
            <person name="Fujii Y."/>
            <person name="Hilton P.B."/>
            <person name="Antonio B.A."/>
            <person name="Aono H."/>
            <person name="Apweiler R."/>
            <person name="Bruskiewich R."/>
            <person name="Bureau T."/>
            <person name="Burr F."/>
            <person name="Costa de Oliveira A."/>
            <person name="Fuks G."/>
            <person name="Habara T."/>
            <person name="Haberer G."/>
            <person name="Han B."/>
            <person name="Harada E."/>
            <person name="Hiraki A.T."/>
            <person name="Hirochika H."/>
            <person name="Hoen D."/>
            <person name="Hokari H."/>
            <person name="Hosokawa S."/>
            <person name="Hsing Y."/>
            <person name="Ikawa H."/>
            <person name="Ikeo K."/>
            <person name="Imanishi T."/>
            <person name="Ito Y."/>
            <person name="Jaiswal P."/>
            <person name="Kanno M."/>
            <person name="Kawahara Y."/>
            <person name="Kawamura T."/>
            <person name="Kawashima H."/>
            <person name="Khurana J.P."/>
            <person name="Kikuchi S."/>
            <person name="Komatsu S."/>
            <person name="Koyanagi K.O."/>
            <person name="Kubooka H."/>
            <person name="Lieberherr D."/>
            <person name="Lin Y.C."/>
            <person name="Lonsdale D."/>
            <person name="Matsumoto T."/>
            <person name="Matsuya A."/>
            <person name="McCombie W.R."/>
            <person name="Messing J."/>
            <person name="Miyao A."/>
            <person name="Mulder N."/>
            <person name="Nagamura Y."/>
            <person name="Nam J."/>
            <person name="Namiki N."/>
            <person name="Numa H."/>
            <person name="Nurimoto S."/>
            <person name="O'donovan C."/>
            <person name="Ohyanagi H."/>
            <person name="Okido T."/>
            <person name="Oota S."/>
            <person name="Osato N."/>
            <person name="Palmer L.E."/>
            <person name="Quetier F."/>
            <person name="Raghuvanshi S."/>
            <person name="Saichi N."/>
            <person name="Sakai H."/>
            <person name="Sakai Y."/>
            <person name="Sakata K."/>
            <person name="Sakurai T."/>
            <person name="Sato F."/>
            <person name="Sato Y."/>
            <person name="Schoof H."/>
            <person name="Seki M."/>
            <person name="Shibata M."/>
            <person name="Shimizu Y."/>
            <person name="Shinozaki K."/>
            <person name="Shinso Y."/>
            <person name="Singh N.K."/>
            <person name="Smith-White B."/>
            <person name="Takeda J."/>
            <person name="Tanino M."/>
            <person name="Tatusova T."/>
            <person name="Thongjuea S."/>
            <person name="Todokoro F."/>
            <person name="Tsugane M."/>
            <person name="Tyagi A.K."/>
            <person name="Vanavichit A."/>
            <person name="Wang A."/>
            <person name="Wing R.A."/>
            <person name="Yamaguchi K."/>
            <person name="Yamamoto M."/>
            <person name="Yamamoto N."/>
            <person name="Yu Y."/>
            <person name="Zhang H."/>
            <person name="Zhao Q."/>
            <person name="Higo K."/>
            <person name="Burr B."/>
            <person name="Gojobori T."/>
            <person name="Sasaki T."/>
        </authorList>
    </citation>
    <scope>NUCLEOTIDE SEQUENCE</scope>
</reference>
<sequence>MEAARPQRPEAGAPQEGGPPRRRGLDLRPSPRRDAHQAEGPQVRPHLRREACEHG</sequence>
<reference evidence="4" key="6">
    <citation type="journal article" date="2008" name="Nucleic Acids Res.">
        <title>The Rice Annotation Project Database (RAP-DB): 2008 update.</title>
        <authorList>
            <consortium name="The Rice Annotation Project (RAP)"/>
            <person name="Tanaka T."/>
            <person name="Antonio B.A."/>
            <person name="Kikuchi S."/>
            <person name="Matsumoto T."/>
            <person name="Nagamura Y."/>
            <person name="Numa H."/>
            <person name="Sakai H."/>
            <person name="Wu J."/>
            <person name="Itoh T."/>
            <person name="Sasaki T."/>
            <person name="Aono R."/>
            <person name="Fujii Y."/>
            <person name="Habara T."/>
            <person name="Harada E."/>
            <person name="Kanno M."/>
            <person name="Kawahara Y."/>
            <person name="Kawashima H."/>
            <person name="Kubooka H."/>
            <person name="Matsuya A."/>
            <person name="Nakaoka H."/>
            <person name="Saichi N."/>
            <person name="Sanbonmatsu R."/>
            <person name="Sato Y."/>
            <person name="Shinso Y."/>
            <person name="Suzuki M."/>
            <person name="Takeda J."/>
            <person name="Tanino M."/>
            <person name="Todokoro F."/>
            <person name="Yamaguchi K."/>
            <person name="Yamamoto N."/>
            <person name="Yamasaki C."/>
            <person name="Imanishi T."/>
            <person name="Okido T."/>
            <person name="Tada M."/>
            <person name="Ikeo K."/>
            <person name="Tateno Y."/>
            <person name="Gojobori T."/>
            <person name="Lin Y.C."/>
            <person name="Wei F.J."/>
            <person name="Hsing Y.I."/>
            <person name="Zhao Q."/>
            <person name="Han B."/>
            <person name="Kramer M.R."/>
            <person name="McCombie R.W."/>
            <person name="Lonsdale D."/>
            <person name="O'Donovan C.C."/>
            <person name="Whitfield E.J."/>
            <person name="Apweiler R."/>
            <person name="Koyanagi K.O."/>
            <person name="Khurana J.P."/>
            <person name="Raghuvanshi S."/>
            <person name="Singh N.K."/>
            <person name="Tyagi A.K."/>
            <person name="Haberer G."/>
            <person name="Fujisawa M."/>
            <person name="Hosokawa S."/>
            <person name="Ito Y."/>
            <person name="Ikawa H."/>
            <person name="Shibata M."/>
            <person name="Yamamoto M."/>
            <person name="Bruskiewich R.M."/>
            <person name="Hoen D.R."/>
            <person name="Bureau TE."/>
            <person name="Namiki N."/>
            <person name="Ohyanagi H."/>
            <person name="Sakai Y."/>
            <person name="Nobushima S."/>
            <person name="Sakata K."/>
            <person name="Barrero R.A."/>
            <person name="Sato Y."/>
            <person name="Souvorov A."/>
            <person name="Smith-White B."/>
            <person name="Tatusova T."/>
            <person name="An S."/>
            <person name="An G."/>
            <person name="OOta S."/>
            <person name="Fuks G."/>
            <person name="Messing J."/>
            <person name="Christie K.R."/>
            <person name="Lieberherr D."/>
            <person name="Kim H."/>
            <person name="Zuccolo A."/>
            <person name="Wing R.A."/>
            <person name="Nobuta K."/>
            <person name="Green P.J."/>
            <person name="Lu C."/>
            <person name="Meyers BC."/>
            <person name="Chaparro C."/>
            <person name="Piegu B."/>
            <person name="Panaud O."/>
            <person name="Echeverria M."/>
        </authorList>
    </citation>
    <scope>NUCLEOTIDE SEQUENCE</scope>
</reference>
<protein>
    <submittedName>
        <fullName evidence="4">Os05g0114600 protein</fullName>
    </submittedName>
</protein>
<dbReference type="Proteomes" id="UP000000763">
    <property type="component" value="Chromosome 5"/>
</dbReference>
<reference evidence="4" key="4">
    <citation type="journal article" date="2006" name="Nucleic Acids Res.">
        <title>The Rice Annotation Project Database (RAP-DB): hub for Oryza sativa ssp. japonica genome information.</title>
        <authorList>
            <person name="Ohyanagi H."/>
            <person name="Tanaka T."/>
            <person name="Sakai H."/>
            <person name="Shigemoto Y."/>
            <person name="Yamaguchi K."/>
            <person name="Habara T."/>
            <person name="Fujii Y."/>
            <person name="Antonio B.A."/>
            <person name="Nagamura Y."/>
            <person name="Imanishi T."/>
            <person name="Ikeo K."/>
            <person name="Itoh T."/>
            <person name="Gojobori T."/>
            <person name="Sasaki T."/>
        </authorList>
    </citation>
    <scope>NUCLEOTIDE SEQUENCE</scope>
</reference>
<reference evidence="4" key="9">
    <citation type="submission" date="2012-08" db="EMBL/GenBank/DDBJ databases">
        <title>The Second Rice Annotation Project Meeting (RAP2).</title>
        <authorList>
            <consortium name="The Rice Annotation Project (RAP)"/>
        </authorList>
    </citation>
    <scope>NUCLEOTIDE SEQUENCE</scope>
</reference>